<dbReference type="Pfam" id="PF13041">
    <property type="entry name" value="PPR_2"/>
    <property type="match status" value="4"/>
</dbReference>
<dbReference type="Pfam" id="PF01535">
    <property type="entry name" value="PPR"/>
    <property type="match status" value="1"/>
</dbReference>
<dbReference type="EMBL" id="JAAARO010000022">
    <property type="protein sequence ID" value="KAF5726833.1"/>
    <property type="molecule type" value="Genomic_DNA"/>
</dbReference>
<gene>
    <name evidence="3" type="ORF">HS088_TW22G00517</name>
</gene>
<dbReference type="AlphaFoldDB" id="A0A7J7BY86"/>
<keyword evidence="1" id="KW-0677">Repeat</keyword>
<dbReference type="NCBIfam" id="TIGR00756">
    <property type="entry name" value="PPR"/>
    <property type="match status" value="4"/>
</dbReference>
<dbReference type="InterPro" id="IPR051222">
    <property type="entry name" value="PPR/CCM1_RNA-binding"/>
</dbReference>
<dbReference type="Proteomes" id="UP000593562">
    <property type="component" value="Unassembled WGS sequence"/>
</dbReference>
<accession>A0A7J7BY86</accession>
<dbReference type="InterPro" id="IPR002885">
    <property type="entry name" value="PPR_rpt"/>
</dbReference>
<sequence>MLNDLFNIRWVVRDMLQHGYYPNVISFEKILKCFCKMDRLPEAQHVLGVMITLGISFSEAAWSMVINLFCKLHQLGTAGSLLRKMVDTGCSPNVVTYTVLIKGYIESQMVTDAFNILSKMLAEGKTPDLVLYNVLIYCLSKAGRYDDALDVFISLSEQKLVPDSYTFCSLLSAICLSRRFTLLPKLVARFVGNADIMVLNSLLSYYCKAGFPSLAVELCVEMLNRGFTLDEYSFVGFINGLCGARRIDEAVSVYLHIGKNHSNLGPHVHTVIMGGLIKEGKYHRAIKLFRRAIDENYPLDAVSYMVGIIGLIKGKKSGEASSFYNQMKELDMYPNAHTYSVLLSFFCEERNTQMVEQLLEDITQAGIELENKTLARVSKFLCKYHPKFRILRPSTD</sequence>
<dbReference type="InParanoid" id="A0A7J7BY86"/>
<keyword evidence="4" id="KW-1185">Reference proteome</keyword>
<comment type="caution">
    <text evidence="3">The sequence shown here is derived from an EMBL/GenBank/DDBJ whole genome shotgun (WGS) entry which is preliminary data.</text>
</comment>
<feature type="repeat" description="PPR" evidence="2">
    <location>
        <begin position="335"/>
        <end position="369"/>
    </location>
</feature>
<dbReference type="InterPro" id="IPR011990">
    <property type="entry name" value="TPR-like_helical_dom_sf"/>
</dbReference>
<feature type="repeat" description="PPR" evidence="2">
    <location>
        <begin position="58"/>
        <end position="92"/>
    </location>
</feature>
<feature type="repeat" description="PPR" evidence="2">
    <location>
        <begin position="195"/>
        <end position="229"/>
    </location>
</feature>
<evidence type="ECO:0000313" key="3">
    <source>
        <dbReference type="EMBL" id="KAF5726833.1"/>
    </source>
</evidence>
<dbReference type="PROSITE" id="PS51375">
    <property type="entry name" value="PPR"/>
    <property type="match status" value="5"/>
</dbReference>
<organism evidence="3 4">
    <name type="scientific">Tripterygium wilfordii</name>
    <name type="common">Thunder God vine</name>
    <dbReference type="NCBI Taxonomy" id="458696"/>
    <lineage>
        <taxon>Eukaryota</taxon>
        <taxon>Viridiplantae</taxon>
        <taxon>Streptophyta</taxon>
        <taxon>Embryophyta</taxon>
        <taxon>Tracheophyta</taxon>
        <taxon>Spermatophyta</taxon>
        <taxon>Magnoliopsida</taxon>
        <taxon>eudicotyledons</taxon>
        <taxon>Gunneridae</taxon>
        <taxon>Pentapetalae</taxon>
        <taxon>rosids</taxon>
        <taxon>fabids</taxon>
        <taxon>Celastrales</taxon>
        <taxon>Celastraceae</taxon>
        <taxon>Tripterygium</taxon>
    </lineage>
</organism>
<dbReference type="PANTHER" id="PTHR47942:SF16">
    <property type="entry name" value="PENTATRICOPEPTIDE REPEAT DOMAIN CONTAINING PROTEIN-RELATED"/>
    <property type="match status" value="1"/>
</dbReference>
<reference evidence="3 4" key="1">
    <citation type="journal article" date="2020" name="Nat. Commun.">
        <title>Genome of Tripterygium wilfordii and identification of cytochrome P450 involved in triptolide biosynthesis.</title>
        <authorList>
            <person name="Tu L."/>
            <person name="Su P."/>
            <person name="Zhang Z."/>
            <person name="Gao L."/>
            <person name="Wang J."/>
            <person name="Hu T."/>
            <person name="Zhou J."/>
            <person name="Zhang Y."/>
            <person name="Zhao Y."/>
            <person name="Liu Y."/>
            <person name="Song Y."/>
            <person name="Tong Y."/>
            <person name="Lu Y."/>
            <person name="Yang J."/>
            <person name="Xu C."/>
            <person name="Jia M."/>
            <person name="Peters R.J."/>
            <person name="Huang L."/>
            <person name="Gao W."/>
        </authorList>
    </citation>
    <scope>NUCLEOTIDE SEQUENCE [LARGE SCALE GENOMIC DNA]</scope>
    <source>
        <strain evidence="4">cv. XIE 37</strain>
        <tissue evidence="3">Leaf</tissue>
    </source>
</reference>
<dbReference type="PANTHER" id="PTHR47942">
    <property type="entry name" value="TETRATRICOPEPTIDE REPEAT (TPR)-LIKE SUPERFAMILY PROTEIN-RELATED"/>
    <property type="match status" value="1"/>
</dbReference>
<name>A0A7J7BY86_TRIWF</name>
<protein>
    <submittedName>
        <fullName evidence="3">Pentatricopeptide repeat superfamily protein putative isoform 2</fullName>
    </submittedName>
</protein>
<proteinExistence type="predicted"/>
<dbReference type="Gene3D" id="1.25.40.10">
    <property type="entry name" value="Tetratricopeptide repeat domain"/>
    <property type="match status" value="4"/>
</dbReference>
<dbReference type="SUPFAM" id="SSF48452">
    <property type="entry name" value="TPR-like"/>
    <property type="match status" value="1"/>
</dbReference>
<dbReference type="FunCoup" id="A0A7J7BY86">
    <property type="interactions" value="181"/>
</dbReference>
<evidence type="ECO:0000256" key="1">
    <source>
        <dbReference type="ARBA" id="ARBA00022737"/>
    </source>
</evidence>
<evidence type="ECO:0000256" key="2">
    <source>
        <dbReference type="PROSITE-ProRule" id="PRU00708"/>
    </source>
</evidence>
<evidence type="ECO:0000313" key="4">
    <source>
        <dbReference type="Proteomes" id="UP000593562"/>
    </source>
</evidence>
<feature type="repeat" description="PPR" evidence="2">
    <location>
        <begin position="93"/>
        <end position="127"/>
    </location>
</feature>
<feature type="repeat" description="PPR" evidence="2">
    <location>
        <begin position="128"/>
        <end position="162"/>
    </location>
</feature>